<dbReference type="PANTHER" id="PTHR30582">
    <property type="entry name" value="L,D-TRANSPEPTIDASE"/>
    <property type="match status" value="1"/>
</dbReference>
<comment type="pathway">
    <text evidence="1 6">Cell wall biogenesis; peptidoglycan biosynthesis.</text>
</comment>
<keyword evidence="7" id="KW-0812">Transmembrane</keyword>
<reference evidence="9 11" key="1">
    <citation type="journal article" date="2015" name="Genome Announc.">
        <title>Expanding the biotechnology potential of lactobacilli through comparative genomics of 213 strains and associated genera.</title>
        <authorList>
            <person name="Sun Z."/>
            <person name="Harris H.M."/>
            <person name="McCann A."/>
            <person name="Guo C."/>
            <person name="Argimon S."/>
            <person name="Zhang W."/>
            <person name="Yang X."/>
            <person name="Jeffery I.B."/>
            <person name="Cooney J.C."/>
            <person name="Kagawa T.F."/>
            <person name="Liu W."/>
            <person name="Song Y."/>
            <person name="Salvetti E."/>
            <person name="Wrobel A."/>
            <person name="Rasinkangas P."/>
            <person name="Parkhill J."/>
            <person name="Rea M.C."/>
            <person name="O'Sullivan O."/>
            <person name="Ritari J."/>
            <person name="Douillard F.P."/>
            <person name="Paul Ross R."/>
            <person name="Yang R."/>
            <person name="Briner A.E."/>
            <person name="Felis G.E."/>
            <person name="de Vos W.M."/>
            <person name="Barrangou R."/>
            <person name="Klaenhammer T.R."/>
            <person name="Caufield P.W."/>
            <person name="Cui Y."/>
            <person name="Zhang H."/>
            <person name="O'Toole P.W."/>
        </authorList>
    </citation>
    <scope>NUCLEOTIDE SEQUENCE [LARGE SCALE GENOMIC DNA]</scope>
    <source>
        <strain evidence="9 11">DSM 15353</strain>
    </source>
</reference>
<dbReference type="GO" id="GO:0071555">
    <property type="term" value="P:cell wall organization"/>
    <property type="evidence" value="ECO:0007669"/>
    <property type="project" value="UniProtKB-UniRule"/>
</dbReference>
<evidence type="ECO:0000313" key="11">
    <source>
        <dbReference type="Proteomes" id="UP000051491"/>
    </source>
</evidence>
<dbReference type="UniPathway" id="UPA00219"/>
<dbReference type="GeneID" id="95350460"/>
<dbReference type="EMBL" id="JQBK01000013">
    <property type="protein sequence ID" value="KRN86800.1"/>
    <property type="molecule type" value="Genomic_DNA"/>
</dbReference>
<keyword evidence="2" id="KW-0808">Transferase</keyword>
<organism evidence="9 11">
    <name type="scientific">Ligilactobacillus acidipiscis</name>
    <dbReference type="NCBI Taxonomy" id="89059"/>
    <lineage>
        <taxon>Bacteria</taxon>
        <taxon>Bacillati</taxon>
        <taxon>Bacillota</taxon>
        <taxon>Bacilli</taxon>
        <taxon>Lactobacillales</taxon>
        <taxon>Lactobacillaceae</taxon>
        <taxon>Ligilactobacillus</taxon>
    </lineage>
</organism>
<gene>
    <name evidence="9" type="ORF">IV43_GL000386</name>
    <name evidence="10" type="ORF">LAC1533_2377</name>
</gene>
<reference evidence="12" key="3">
    <citation type="submission" date="2016-11" db="EMBL/GenBank/DDBJ databases">
        <authorList>
            <person name="Papadimitriou K."/>
        </authorList>
    </citation>
    <scope>NUCLEOTIDE SEQUENCE [LARGE SCALE GENOMIC DNA]</scope>
    <source>
        <strain evidence="12">ACA-DC 1533</strain>
    </source>
</reference>
<accession>A0A0R2KBD4</accession>
<dbReference type="InterPro" id="IPR050979">
    <property type="entry name" value="LD-transpeptidase"/>
</dbReference>
<reference evidence="10" key="2">
    <citation type="submission" date="2016-11" db="EMBL/GenBank/DDBJ databases">
        <authorList>
            <person name="Jaros S."/>
            <person name="Januszkiewicz K."/>
            <person name="Wedrychowicz H."/>
        </authorList>
    </citation>
    <scope>NUCLEOTIDE SEQUENCE [LARGE SCALE GENOMIC DNA]</scope>
    <source>
        <strain evidence="10">ACA-DC 1533</strain>
    </source>
</reference>
<dbReference type="AlphaFoldDB" id="A0A0R2KBD4"/>
<protein>
    <submittedName>
        <fullName evidence="10">ErfK/YbiS/YcfS/YnhG family protein, putative</fullName>
    </submittedName>
</protein>
<dbReference type="Gene3D" id="2.40.440.10">
    <property type="entry name" value="L,D-transpeptidase catalytic domain-like"/>
    <property type="match status" value="1"/>
</dbReference>
<dbReference type="GO" id="GO:0018104">
    <property type="term" value="P:peptidoglycan-protein cross-linking"/>
    <property type="evidence" value="ECO:0007669"/>
    <property type="project" value="TreeGrafter"/>
</dbReference>
<dbReference type="InterPro" id="IPR005490">
    <property type="entry name" value="LD_TPept_cat_dom"/>
</dbReference>
<dbReference type="PANTHER" id="PTHR30582:SF2">
    <property type="entry name" value="L,D-TRANSPEPTIDASE YCIB-RELATED"/>
    <property type="match status" value="1"/>
</dbReference>
<evidence type="ECO:0000313" key="12">
    <source>
        <dbReference type="Proteomes" id="UP000190935"/>
    </source>
</evidence>
<evidence type="ECO:0000256" key="1">
    <source>
        <dbReference type="ARBA" id="ARBA00004752"/>
    </source>
</evidence>
<proteinExistence type="predicted"/>
<dbReference type="PROSITE" id="PS52029">
    <property type="entry name" value="LD_TPASE"/>
    <property type="match status" value="1"/>
</dbReference>
<dbReference type="Proteomes" id="UP000051491">
    <property type="component" value="Unassembled WGS sequence"/>
</dbReference>
<dbReference type="GO" id="GO:0005576">
    <property type="term" value="C:extracellular region"/>
    <property type="evidence" value="ECO:0007669"/>
    <property type="project" value="TreeGrafter"/>
</dbReference>
<evidence type="ECO:0000259" key="8">
    <source>
        <dbReference type="PROSITE" id="PS52029"/>
    </source>
</evidence>
<keyword evidence="4 6" id="KW-0573">Peptidoglycan synthesis</keyword>
<keyword evidence="7" id="KW-1133">Transmembrane helix</keyword>
<sequence>MKINKKFWLLVTLAVIAAVCGGYYGWHTTHFAKNTVVQGVNIGKLSYKNADSKISSELKEPEFTLKDPQTKEIIYQGKLKIAASHAYRDELKNLLHQRRTHPFSTKPEAAKKASIYDKKAAVDNLNSQKAQITQAIAQANQKRTAPQNAQITLANGQATFKKAVSGNQIDPTATINNLAKQLDPNNEPKQNVSIILKKPTWYGEDEYQKITKILKQNFKYTVMGKTETTPVKNVLTEGTINESGSNLNMNPSYNYIRNLNQKYSLSGSQKTDFTTAQGQNVSFDNSQGTLGWKIQEYNEGRYLQGQLLAGKLTIPAKNIDNSDQKFDKSDLDAIKNQNHIEVDLTNEQLYLVENNKVVQTAPVNTGSPKVNIATPTGYYYIKWRKAPMTMRGTEKDGTKYSSYVPQAMDLTDDGIFIHSAPWVSKTILGNPSARYDHGSNGCINVAPADMEKLFDRSHQGMPVIVYGDGLAS</sequence>
<evidence type="ECO:0000256" key="7">
    <source>
        <dbReference type="SAM" id="Phobius"/>
    </source>
</evidence>
<dbReference type="RefSeq" id="WP_010495690.1">
    <property type="nucleotide sequence ID" value="NZ_JQBK01000013.1"/>
</dbReference>
<keyword evidence="3 6" id="KW-0133">Cell shape</keyword>
<dbReference type="Pfam" id="PF12229">
    <property type="entry name" value="PG_binding_4"/>
    <property type="match status" value="1"/>
</dbReference>
<name>A0A0R2KBD4_9LACO</name>
<evidence type="ECO:0000256" key="4">
    <source>
        <dbReference type="ARBA" id="ARBA00022984"/>
    </source>
</evidence>
<evidence type="ECO:0000256" key="5">
    <source>
        <dbReference type="ARBA" id="ARBA00023316"/>
    </source>
</evidence>
<evidence type="ECO:0000313" key="10">
    <source>
        <dbReference type="EMBL" id="SFV41803.1"/>
    </source>
</evidence>
<dbReference type="KEGG" id="laca:LAC1533_2377"/>
<dbReference type="InterPro" id="IPR038063">
    <property type="entry name" value="Transpep_catalytic_dom"/>
</dbReference>
<feature type="transmembrane region" description="Helical" evidence="7">
    <location>
        <begin position="7"/>
        <end position="26"/>
    </location>
</feature>
<dbReference type="EMBL" id="LT630287">
    <property type="protein sequence ID" value="SFV41803.1"/>
    <property type="molecule type" value="Genomic_DNA"/>
</dbReference>
<dbReference type="GO" id="GO:0016740">
    <property type="term" value="F:transferase activity"/>
    <property type="evidence" value="ECO:0007669"/>
    <property type="project" value="UniProtKB-KW"/>
</dbReference>
<dbReference type="GO" id="GO:0071972">
    <property type="term" value="F:peptidoglycan L,D-transpeptidase activity"/>
    <property type="evidence" value="ECO:0007669"/>
    <property type="project" value="TreeGrafter"/>
</dbReference>
<dbReference type="PATRIC" id="fig|89059.3.peg.392"/>
<dbReference type="SUPFAM" id="SSF143985">
    <property type="entry name" value="L,D-transpeptidase pre-catalytic domain-like"/>
    <property type="match status" value="1"/>
</dbReference>
<feature type="domain" description="L,D-TPase catalytic" evidence="8">
    <location>
        <begin position="338"/>
        <end position="466"/>
    </location>
</feature>
<dbReference type="GO" id="GO:0008360">
    <property type="term" value="P:regulation of cell shape"/>
    <property type="evidence" value="ECO:0007669"/>
    <property type="project" value="UniProtKB-UniRule"/>
</dbReference>
<keyword evidence="7" id="KW-0472">Membrane</keyword>
<dbReference type="OrthoDB" id="3176960at2"/>
<dbReference type="CDD" id="cd16913">
    <property type="entry name" value="YkuD_like"/>
    <property type="match status" value="1"/>
</dbReference>
<keyword evidence="5 6" id="KW-0961">Cell wall biogenesis/degradation</keyword>
<dbReference type="SUPFAM" id="SSF141523">
    <property type="entry name" value="L,D-transpeptidase catalytic domain-like"/>
    <property type="match status" value="1"/>
</dbReference>
<evidence type="ECO:0000256" key="3">
    <source>
        <dbReference type="ARBA" id="ARBA00022960"/>
    </source>
</evidence>
<evidence type="ECO:0000313" key="9">
    <source>
        <dbReference type="EMBL" id="KRN86800.1"/>
    </source>
</evidence>
<dbReference type="Pfam" id="PF03734">
    <property type="entry name" value="YkuD"/>
    <property type="match status" value="1"/>
</dbReference>
<dbReference type="InterPro" id="IPR022029">
    <property type="entry name" value="YoaR-like_PG-bd"/>
</dbReference>
<evidence type="ECO:0000256" key="6">
    <source>
        <dbReference type="PROSITE-ProRule" id="PRU01373"/>
    </source>
</evidence>
<dbReference type="Proteomes" id="UP000190935">
    <property type="component" value="Chromosome I"/>
</dbReference>
<dbReference type="InterPro" id="IPR038054">
    <property type="entry name" value="LD_TPept-like_central_sf"/>
</dbReference>
<dbReference type="STRING" id="89059.LAC1533_2377"/>
<feature type="active site" description="Proton donor/acceptor" evidence="6">
    <location>
        <position position="418"/>
    </location>
</feature>
<feature type="active site" description="Nucleophile" evidence="6">
    <location>
        <position position="442"/>
    </location>
</feature>
<evidence type="ECO:0000256" key="2">
    <source>
        <dbReference type="ARBA" id="ARBA00022679"/>
    </source>
</evidence>
<dbReference type="Gene3D" id="3.10.20.800">
    <property type="match status" value="1"/>
</dbReference>